<feature type="binding site" evidence="3">
    <location>
        <position position="220"/>
    </location>
    <ligand>
        <name>Mg(2+)</name>
        <dbReference type="ChEBI" id="CHEBI:18420"/>
    </ligand>
</feature>
<dbReference type="Pfam" id="PF01255">
    <property type="entry name" value="Prenyltransf"/>
    <property type="match status" value="1"/>
</dbReference>
<dbReference type="NCBIfam" id="TIGR00055">
    <property type="entry name" value="uppS"/>
    <property type="match status" value="1"/>
</dbReference>
<evidence type="ECO:0000256" key="1">
    <source>
        <dbReference type="ARBA" id="ARBA00022679"/>
    </source>
</evidence>
<feature type="binding site" evidence="3">
    <location>
        <position position="84"/>
    </location>
    <ligand>
        <name>substrate</name>
    </ligand>
</feature>
<keyword evidence="5" id="KW-1185">Reference proteome</keyword>
<feature type="binding site" evidence="3">
    <location>
        <begin position="207"/>
        <end position="209"/>
    </location>
    <ligand>
        <name>substrate</name>
    </ligand>
</feature>
<dbReference type="InterPro" id="IPR018520">
    <property type="entry name" value="UPP_synth-like_CS"/>
</dbReference>
<keyword evidence="3" id="KW-0460">Magnesium</keyword>
<name>A0A892II39_9BURK</name>
<dbReference type="RefSeq" id="WP_035974414.1">
    <property type="nucleotide sequence ID" value="NZ_CABVPR010000071.1"/>
</dbReference>
<comment type="caution">
    <text evidence="3">Lacks conserved residue(s) required for the propagation of feature annotation.</text>
</comment>
<dbReference type="GO" id="GO:0045547">
    <property type="term" value="F:ditrans,polycis-polyprenyl diphosphate synthase [(2E,6E)-farnesyl diphosphate specific] activity"/>
    <property type="evidence" value="ECO:0007669"/>
    <property type="project" value="TreeGrafter"/>
</dbReference>
<dbReference type="PANTHER" id="PTHR10291:SF43">
    <property type="entry name" value="DEHYDRODOLICHYL DIPHOSPHATE SYNTHASE COMPLEX SUBUNIT DHDDS"/>
    <property type="match status" value="1"/>
</dbReference>
<comment type="function">
    <text evidence="3">Catalyzes the condensation of isopentenyl diphosphate (IPP) with allylic pyrophosphates generating different type of terpenoids.</text>
</comment>
<feature type="active site" description="Proton acceptor" evidence="3">
    <location>
        <position position="81"/>
    </location>
</feature>
<dbReference type="GO" id="GO:0033850">
    <property type="term" value="F:Z-farnesyl diphosphate synthase activity"/>
    <property type="evidence" value="ECO:0007669"/>
    <property type="project" value="TreeGrafter"/>
</dbReference>
<keyword evidence="3" id="KW-0479">Metal-binding</keyword>
<evidence type="ECO:0000256" key="3">
    <source>
        <dbReference type="HAMAP-Rule" id="MF_01139"/>
    </source>
</evidence>
<feature type="binding site" evidence="3">
    <location>
        <position position="201"/>
    </location>
    <ligand>
        <name>substrate</name>
    </ligand>
</feature>
<feature type="binding site" evidence="3">
    <location>
        <begin position="78"/>
        <end position="80"/>
    </location>
    <ligand>
        <name>substrate</name>
    </ligand>
</feature>
<reference evidence="4 5" key="1">
    <citation type="submission" date="2021-02" db="EMBL/GenBank/DDBJ databases">
        <title>FDA dAtabase for Regulatory Grade micrObial Sequences (FDA-ARGOS): Supporting development and validation of Infectious Disease Dx tests.</title>
        <authorList>
            <person name="Minogue T."/>
            <person name="Wolcott M."/>
            <person name="Wasieloski L."/>
            <person name="Aguilar W."/>
            <person name="Moore D."/>
            <person name="Jaissle J."/>
            <person name="Tallon L."/>
            <person name="Sadzewicz L."/>
            <person name="Zhao X."/>
            <person name="Boylan J."/>
            <person name="Ott S."/>
            <person name="Bowen H."/>
            <person name="Vavikolanu K."/>
            <person name="Mehta A."/>
            <person name="Aluvathingal J."/>
            <person name="Nadendla S."/>
            <person name="Yan Y."/>
            <person name="Sichtig H."/>
        </authorList>
    </citation>
    <scope>NUCLEOTIDE SEQUENCE [LARGE SCALE GENOMIC DNA]</scope>
    <source>
        <strain evidence="4 5">FDAARGOS_1272</strain>
    </source>
</reference>
<comment type="subunit">
    <text evidence="3">Homodimer.</text>
</comment>
<dbReference type="EMBL" id="CP069483">
    <property type="protein sequence ID" value="QRO80817.1"/>
    <property type="molecule type" value="Genomic_DNA"/>
</dbReference>
<gene>
    <name evidence="4" type="primary">uppS</name>
    <name evidence="4" type="ORF">I6K02_24505</name>
</gene>
<dbReference type="Proteomes" id="UP000625568">
    <property type="component" value="Chromosome 2"/>
</dbReference>
<dbReference type="Gene3D" id="3.40.1180.10">
    <property type="entry name" value="Decaprenyl diphosphate synthase-like"/>
    <property type="match status" value="1"/>
</dbReference>
<evidence type="ECO:0000256" key="2">
    <source>
        <dbReference type="ARBA" id="ARBA00038453"/>
    </source>
</evidence>
<dbReference type="PROSITE" id="PS01066">
    <property type="entry name" value="UPP_SYNTHASE"/>
    <property type="match status" value="1"/>
</dbReference>
<organism evidence="4 5">
    <name type="scientific">Burkholderia dolosa</name>
    <dbReference type="NCBI Taxonomy" id="152500"/>
    <lineage>
        <taxon>Bacteria</taxon>
        <taxon>Pseudomonadati</taxon>
        <taxon>Pseudomonadota</taxon>
        <taxon>Betaproteobacteria</taxon>
        <taxon>Burkholderiales</taxon>
        <taxon>Burkholderiaceae</taxon>
        <taxon>Burkholderia</taxon>
        <taxon>Burkholderia cepacia complex</taxon>
    </lineage>
</organism>
<protein>
    <recommendedName>
        <fullName evidence="3">Isoprenyl transferase</fullName>
        <ecNumber evidence="3">2.5.1.-</ecNumber>
    </recommendedName>
</protein>
<feature type="active site" evidence="3">
    <location>
        <position position="33"/>
    </location>
</feature>
<evidence type="ECO:0000313" key="4">
    <source>
        <dbReference type="EMBL" id="QRO80817.1"/>
    </source>
</evidence>
<keyword evidence="1 3" id="KW-0808">Transferase</keyword>
<comment type="similarity">
    <text evidence="2">Belongs to the UPP synthase family. Z-FPP synthase subfamily.</text>
</comment>
<evidence type="ECO:0000313" key="5">
    <source>
        <dbReference type="Proteomes" id="UP000625568"/>
    </source>
</evidence>
<feature type="binding site" evidence="3">
    <location>
        <position position="33"/>
    </location>
    <ligand>
        <name>Mg(2+)</name>
        <dbReference type="ChEBI" id="CHEBI:18420"/>
    </ligand>
</feature>
<sequence length="252" mass="27505">MTQDLILRVPDTVAVESAAASQPVPTHVAVILDGNRRWAERCGVSIADGYRAGGRNVHALLSWCEEAGIPFVTLWPLSTENLSRDAAELGGLLAVIADVFDELAASGRSRLHVIGDLTKLPAATAARIRAAEQRTTHAHGLDVTVAVAYSGRLDLLHAIRTLIEEHVAAGTVDRLPAQLSAESIASRLYTAGQPEPDLVIRTSGEQRLSNFMLWQTAFSEFYFSPVCWPDFGRDDFERAIDAYGKRARRFGR</sequence>
<comment type="cofactor">
    <cofactor evidence="3">
        <name>Mg(2+)</name>
        <dbReference type="ChEBI" id="CHEBI:18420"/>
    </cofactor>
    <text evidence="3">Binds 2 magnesium ions per subunit.</text>
</comment>
<dbReference type="InterPro" id="IPR036424">
    <property type="entry name" value="UPP_synth-like_sf"/>
</dbReference>
<feature type="binding site" evidence="3">
    <location>
        <begin position="34"/>
        <end position="37"/>
    </location>
    <ligand>
        <name>substrate</name>
    </ligand>
</feature>
<accession>A0A892II39</accession>
<dbReference type="HAMAP" id="MF_01139">
    <property type="entry name" value="ISPT"/>
    <property type="match status" value="1"/>
</dbReference>
<dbReference type="CDD" id="cd00475">
    <property type="entry name" value="Cis_IPPS"/>
    <property type="match status" value="1"/>
</dbReference>
<dbReference type="GO" id="GO:0005886">
    <property type="term" value="C:plasma membrane"/>
    <property type="evidence" value="ECO:0007669"/>
    <property type="project" value="TreeGrafter"/>
</dbReference>
<dbReference type="AlphaFoldDB" id="A0A892II39"/>
<proteinExistence type="inferred from homology"/>
<dbReference type="InterPro" id="IPR001441">
    <property type="entry name" value="UPP_synth-like"/>
</dbReference>
<dbReference type="GO" id="GO:0016094">
    <property type="term" value="P:polyprenol biosynthetic process"/>
    <property type="evidence" value="ECO:0007669"/>
    <property type="project" value="TreeGrafter"/>
</dbReference>
<dbReference type="PANTHER" id="PTHR10291">
    <property type="entry name" value="DEHYDRODOLICHYL DIPHOSPHATE SYNTHASE FAMILY MEMBER"/>
    <property type="match status" value="1"/>
</dbReference>
<dbReference type="SUPFAM" id="SSF64005">
    <property type="entry name" value="Undecaprenyl diphosphate synthase"/>
    <property type="match status" value="1"/>
</dbReference>
<dbReference type="EC" id="2.5.1.-" evidence="3"/>
<dbReference type="GO" id="GO:0000287">
    <property type="term" value="F:magnesium ion binding"/>
    <property type="evidence" value="ECO:0007669"/>
    <property type="project" value="UniProtKB-UniRule"/>
</dbReference>
<feature type="binding site" evidence="3">
    <location>
        <position position="38"/>
    </location>
    <ligand>
        <name>substrate</name>
    </ligand>
</feature>